<reference evidence="2 3" key="1">
    <citation type="journal article" date="2021" name="Sci. Rep.">
        <title>Chromosome anchoring in Senegalese sole (Solea senegalensis) reveals sex-associated markers and genome rearrangements in flatfish.</title>
        <authorList>
            <person name="Guerrero-Cozar I."/>
            <person name="Gomez-Garrido J."/>
            <person name="Berbel C."/>
            <person name="Martinez-Blanch J.F."/>
            <person name="Alioto T."/>
            <person name="Claros M.G."/>
            <person name="Gagnaire P.A."/>
            <person name="Manchado M."/>
        </authorList>
    </citation>
    <scope>NUCLEOTIDE SEQUENCE [LARGE SCALE GENOMIC DNA]</scope>
    <source>
        <strain evidence="2">Sse05_10M</strain>
    </source>
</reference>
<feature type="compositionally biased region" description="Basic and acidic residues" evidence="1">
    <location>
        <begin position="72"/>
        <end position="95"/>
    </location>
</feature>
<accession>A0AAV6PCE4</accession>
<evidence type="ECO:0000313" key="3">
    <source>
        <dbReference type="Proteomes" id="UP000693946"/>
    </source>
</evidence>
<keyword evidence="3" id="KW-1185">Reference proteome</keyword>
<evidence type="ECO:0000256" key="1">
    <source>
        <dbReference type="SAM" id="MobiDB-lite"/>
    </source>
</evidence>
<proteinExistence type="predicted"/>
<dbReference type="EMBL" id="JAGKHQ010001622">
    <property type="protein sequence ID" value="KAG7454212.1"/>
    <property type="molecule type" value="Genomic_DNA"/>
</dbReference>
<comment type="caution">
    <text evidence="2">The sequence shown here is derived from an EMBL/GenBank/DDBJ whole genome shotgun (WGS) entry which is preliminary data.</text>
</comment>
<protein>
    <submittedName>
        <fullName evidence="2">Uncharacterized protein</fullName>
    </submittedName>
</protein>
<sequence length="95" mass="10990">MKTDWRRRQTGGDDVTRHTAASNCRGQRSRSRDARTTSPASGTRGRRLPEQRRVYDVSQSRDAWTSPGAETRGQRLPEQRRVDNVSRSRDTWTMD</sequence>
<dbReference type="Proteomes" id="UP000693946">
    <property type="component" value="Unassembled WGS sequence"/>
</dbReference>
<gene>
    <name evidence="2" type="ORF">JOB18_039618</name>
</gene>
<feature type="region of interest" description="Disordered" evidence="1">
    <location>
        <begin position="1"/>
        <end position="95"/>
    </location>
</feature>
<evidence type="ECO:0000313" key="2">
    <source>
        <dbReference type="EMBL" id="KAG7454212.1"/>
    </source>
</evidence>
<feature type="compositionally biased region" description="Basic and acidic residues" evidence="1">
    <location>
        <begin position="1"/>
        <end position="17"/>
    </location>
</feature>
<name>A0AAV6PCE4_SOLSE</name>
<dbReference type="AlphaFoldDB" id="A0AAV6PCE4"/>
<organism evidence="2 3">
    <name type="scientific">Solea senegalensis</name>
    <name type="common">Senegalese sole</name>
    <dbReference type="NCBI Taxonomy" id="28829"/>
    <lineage>
        <taxon>Eukaryota</taxon>
        <taxon>Metazoa</taxon>
        <taxon>Chordata</taxon>
        <taxon>Craniata</taxon>
        <taxon>Vertebrata</taxon>
        <taxon>Euteleostomi</taxon>
        <taxon>Actinopterygii</taxon>
        <taxon>Neopterygii</taxon>
        <taxon>Teleostei</taxon>
        <taxon>Neoteleostei</taxon>
        <taxon>Acanthomorphata</taxon>
        <taxon>Carangaria</taxon>
        <taxon>Pleuronectiformes</taxon>
        <taxon>Pleuronectoidei</taxon>
        <taxon>Soleidae</taxon>
        <taxon>Solea</taxon>
    </lineage>
</organism>